<reference evidence="6" key="1">
    <citation type="submission" date="2021-02" db="EMBL/GenBank/DDBJ databases">
        <authorList>
            <person name="Nowell W R."/>
        </authorList>
    </citation>
    <scope>NUCLEOTIDE SEQUENCE</scope>
    <source>
        <strain evidence="6">Ploen Becks lab</strain>
    </source>
</reference>
<dbReference type="PANTHER" id="PTHR45916:SF1">
    <property type="entry name" value="STRUCTURAL MAINTENANCE OF CHROMOSOMES PROTEIN 5"/>
    <property type="match status" value="1"/>
</dbReference>
<evidence type="ECO:0000256" key="4">
    <source>
        <dbReference type="SAM" id="Coils"/>
    </source>
</evidence>
<dbReference type="GO" id="GO:0005634">
    <property type="term" value="C:nucleus"/>
    <property type="evidence" value="ECO:0007669"/>
    <property type="project" value="TreeGrafter"/>
</dbReference>
<evidence type="ECO:0000313" key="7">
    <source>
        <dbReference type="Proteomes" id="UP000663879"/>
    </source>
</evidence>
<protein>
    <recommendedName>
        <fullName evidence="2">Structural maintenance of chromosomes protein 5</fullName>
    </recommendedName>
</protein>
<dbReference type="GO" id="GO:0003697">
    <property type="term" value="F:single-stranded DNA binding"/>
    <property type="evidence" value="ECO:0007669"/>
    <property type="project" value="TreeGrafter"/>
</dbReference>
<evidence type="ECO:0000256" key="3">
    <source>
        <dbReference type="ARBA" id="ARBA00023054"/>
    </source>
</evidence>
<proteinExistence type="inferred from homology"/>
<dbReference type="Gene3D" id="3.40.50.300">
    <property type="entry name" value="P-loop containing nucleotide triphosphate hydrolases"/>
    <property type="match status" value="2"/>
</dbReference>
<dbReference type="SUPFAM" id="SSF52540">
    <property type="entry name" value="P-loop containing nucleoside triphosphate hydrolases"/>
    <property type="match status" value="3"/>
</dbReference>
<feature type="coiled-coil region" evidence="4">
    <location>
        <begin position="198"/>
        <end position="225"/>
    </location>
</feature>
<feature type="coiled-coil region" evidence="4">
    <location>
        <begin position="258"/>
        <end position="436"/>
    </location>
</feature>
<feature type="coiled-coil region" evidence="4">
    <location>
        <begin position="760"/>
        <end position="791"/>
    </location>
</feature>
<dbReference type="Pfam" id="PF13476">
    <property type="entry name" value="AAA_23"/>
    <property type="match status" value="1"/>
</dbReference>
<dbReference type="GO" id="GO:0016887">
    <property type="term" value="F:ATP hydrolysis activity"/>
    <property type="evidence" value="ECO:0007669"/>
    <property type="project" value="InterPro"/>
</dbReference>
<keyword evidence="7" id="KW-1185">Reference proteome</keyword>
<dbReference type="EMBL" id="CAJNOC010000162">
    <property type="protein sequence ID" value="CAF0721269.1"/>
    <property type="molecule type" value="Genomic_DNA"/>
</dbReference>
<accession>A0A813MJS9</accession>
<gene>
    <name evidence="6" type="ORF">OXX778_LOCUS2177</name>
</gene>
<evidence type="ECO:0000313" key="6">
    <source>
        <dbReference type="EMBL" id="CAF0721269.1"/>
    </source>
</evidence>
<dbReference type="AlphaFoldDB" id="A0A813MJS9"/>
<dbReference type="InterPro" id="IPR027417">
    <property type="entry name" value="P-loop_NTPase"/>
</dbReference>
<feature type="domain" description="Rad50/SbcC-type AAA" evidence="5">
    <location>
        <begin position="17"/>
        <end position="217"/>
    </location>
</feature>
<dbReference type="InterPro" id="IPR038729">
    <property type="entry name" value="Rad50/SbcC_AAA"/>
</dbReference>
<evidence type="ECO:0000256" key="1">
    <source>
        <dbReference type="ARBA" id="ARBA00010171"/>
    </source>
</evidence>
<feature type="coiled-coil region" evidence="4">
    <location>
        <begin position="840"/>
        <end position="877"/>
    </location>
</feature>
<evidence type="ECO:0000259" key="5">
    <source>
        <dbReference type="Pfam" id="PF13476"/>
    </source>
</evidence>
<dbReference type="PANTHER" id="PTHR45916">
    <property type="entry name" value="STRUCTURAL MAINTENANCE OF CHROMOSOMES PROTEIN 5"/>
    <property type="match status" value="1"/>
</dbReference>
<organism evidence="6 7">
    <name type="scientific">Brachionus calyciflorus</name>
    <dbReference type="NCBI Taxonomy" id="104777"/>
    <lineage>
        <taxon>Eukaryota</taxon>
        <taxon>Metazoa</taxon>
        <taxon>Spiralia</taxon>
        <taxon>Gnathifera</taxon>
        <taxon>Rotifera</taxon>
        <taxon>Eurotatoria</taxon>
        <taxon>Monogononta</taxon>
        <taxon>Pseudotrocha</taxon>
        <taxon>Ploima</taxon>
        <taxon>Brachionidae</taxon>
        <taxon>Brachionus</taxon>
    </lineage>
</organism>
<feature type="coiled-coil region" evidence="4">
    <location>
        <begin position="624"/>
        <end position="689"/>
    </location>
</feature>
<evidence type="ECO:0000256" key="2">
    <source>
        <dbReference type="ARBA" id="ARBA00018687"/>
    </source>
</evidence>
<dbReference type="OrthoDB" id="10254973at2759"/>
<dbReference type="GO" id="GO:0030915">
    <property type="term" value="C:Smc5-Smc6 complex"/>
    <property type="evidence" value="ECO:0007669"/>
    <property type="project" value="TreeGrafter"/>
</dbReference>
<dbReference type="GO" id="GO:0000724">
    <property type="term" value="P:double-strand break repair via homologous recombination"/>
    <property type="evidence" value="ECO:0007669"/>
    <property type="project" value="TreeGrafter"/>
</dbReference>
<keyword evidence="3 4" id="KW-0175">Coiled coil</keyword>
<dbReference type="Gene3D" id="1.10.287.1490">
    <property type="match status" value="1"/>
</dbReference>
<sequence length="1051" mass="122798">MSSKKQKETYAHGSIVRVKLENFVTYDSLEFSPGPNLNVIIGPNGTGKSTIVCAICLGMTGKPSVLGRATNIADFIKYGKNKAMIEIELNNQNGTNFTIRRFIYKDNKSEWFLNDKSIKIKEVEDLVNDLNIQVANLCQFLPQEKVSEFARMNPQELLENTEKAVGGLELYESHMELKDRSKLSKDLEKEVAIVGEQLKKEEAINSRLENQVKNFLEKRKNEENIIWLKRKRSVLLYKEKKEEYGRVKKDQEKIVRQLNALVEENEPLQEKKNEIDKKLQKQKNVVSTKSSQIQEALRGGRDLNTKLDDFSDKLNELKSDYQNKENEFKNHEKKLKEIQLSIEALKTEYEESQADLGVIQQNENSIRQKETELRQQNERLSNKEYEAKQEMAKLRSEQDEIQRKITDMKNVRQEKLNKLRQRAKDVCAAVEWLEKNRPNFKGMVFEPMFLYMNMKHQQAARYAEHLISFRDLVQMFLFENSDDMYYFLSEVRDKLNLVVNAGLIPRKALSSFMPHKSIEEIKQFGFRSYMREMIDAPEQILVYLCMYYNIHQVPLGTEQTQKNISQILPQIQDLGRIYTHSHQYTFSRSRYTNKISSSSAEVSDSFWLTSSIDQSRLTHYEHRDSEIKQKMKELDANLRQIMDEKQKIEKMMESYRSELSKLREKKYHIENLKKKLDQKQSVYKSLSSQNINLTTEAKNILQKIAEFSKKKSKMFSDYSQIAKNLVILNKDKVTAVYQDAIYQNEKLKIENDWRNYITQKQEIESTLDRLKQAVQQAKEDAKSTLETASKMNDINLEQGLPENYKQCFAKLPETIEKLDSEIHQCEAIAQCAYDVDEKVIEDFENRKKLIAQLQKDLEKKSKKLHDHQSNYENLKNSWLQKVEEMINGINVKFSALFLQLKCAGEIGLSRPDNSEEFSKYGICIKVSFRTGEKLQELTAWQQSGGEKSVSTMLYMIALQEMTKCPFRVVDEINQGMDPVNERKVFDIIVQNSCSKVQAQYFLLTPKLLPDLAFDDKTNVICVFNGPQNLPHSKYDLKKFLKIRKALNEKNV</sequence>
<comment type="caution">
    <text evidence="6">The sequence shown here is derived from an EMBL/GenBank/DDBJ whole genome shotgun (WGS) entry which is preliminary data.</text>
</comment>
<name>A0A813MJS9_9BILA</name>
<dbReference type="Proteomes" id="UP000663879">
    <property type="component" value="Unassembled WGS sequence"/>
</dbReference>
<comment type="similarity">
    <text evidence="1">Belongs to the SMC family. SMC5 subfamily.</text>
</comment>